<dbReference type="EMBL" id="CAKJTI010000011">
    <property type="protein sequence ID" value="CAG9613297.1"/>
    <property type="molecule type" value="Genomic_DNA"/>
</dbReference>
<feature type="transmembrane region" description="Helical" evidence="1">
    <location>
        <begin position="76"/>
        <end position="98"/>
    </location>
</feature>
<dbReference type="Proteomes" id="UP000789423">
    <property type="component" value="Unassembled WGS sequence"/>
</dbReference>
<protein>
    <recommendedName>
        <fullName evidence="4">ABC-2 type transport system permease protein</fullName>
    </recommendedName>
</protein>
<keyword evidence="1" id="KW-1133">Transmembrane helix</keyword>
<sequence length="268" mass="29918">MSKALFVASLKANAKMILNYAIGSVLYLWLLIWIFPSFSSVKGLDEILKAMPQGVLKAVGFEKGIEQLNDFLAGEYYGLIFVLLLMVYSILASTKLVAYLVDRGSMAYLLSTSVSRTKVILTQASVLIIGLFTIVMATYLGGLVGAEWLIEKVSLDKVLFFKLNFLGGLVFLVICAYSFFFSCLFDDEKKALSISTGITVLFYGLDMLGKLSDKLEWMRNLSIFSLYRPQEIVDGTYNIWPTSIGLLIVAIILFIISVLVFKRRDLPL</sequence>
<feature type="transmembrane region" description="Helical" evidence="1">
    <location>
        <begin position="119"/>
        <end position="140"/>
    </location>
</feature>
<evidence type="ECO:0000313" key="3">
    <source>
        <dbReference type="Proteomes" id="UP000789423"/>
    </source>
</evidence>
<keyword evidence="1" id="KW-0472">Membrane</keyword>
<evidence type="ECO:0000313" key="2">
    <source>
        <dbReference type="EMBL" id="CAG9613297.1"/>
    </source>
</evidence>
<proteinExistence type="predicted"/>
<feature type="transmembrane region" description="Helical" evidence="1">
    <location>
        <begin position="239"/>
        <end position="261"/>
    </location>
</feature>
<evidence type="ECO:0008006" key="4">
    <source>
        <dbReference type="Google" id="ProtNLM"/>
    </source>
</evidence>
<keyword evidence="3" id="KW-1185">Reference proteome</keyword>
<feature type="transmembrane region" description="Helical" evidence="1">
    <location>
        <begin position="191"/>
        <end position="209"/>
    </location>
</feature>
<organism evidence="2 3">
    <name type="scientific">Bacillus rhizoplanae</name>
    <dbReference type="NCBI Taxonomy" id="2880966"/>
    <lineage>
        <taxon>Bacteria</taxon>
        <taxon>Bacillati</taxon>
        <taxon>Bacillota</taxon>
        <taxon>Bacilli</taxon>
        <taxon>Bacillales</taxon>
        <taxon>Bacillaceae</taxon>
        <taxon>Bacillus</taxon>
    </lineage>
</organism>
<dbReference type="PANTHER" id="PTHR37305">
    <property type="entry name" value="INTEGRAL MEMBRANE PROTEIN-RELATED"/>
    <property type="match status" value="1"/>
</dbReference>
<comment type="caution">
    <text evidence="2">The sequence shown here is derived from an EMBL/GenBank/DDBJ whole genome shotgun (WGS) entry which is preliminary data.</text>
</comment>
<keyword evidence="1" id="KW-0812">Transmembrane</keyword>
<feature type="transmembrane region" description="Helical" evidence="1">
    <location>
        <begin position="16"/>
        <end position="35"/>
    </location>
</feature>
<evidence type="ECO:0000256" key="1">
    <source>
        <dbReference type="SAM" id="Phobius"/>
    </source>
</evidence>
<gene>
    <name evidence="2" type="ORF">BACCIP111899_02511</name>
</gene>
<accession>A0ABM8YBZ5</accession>
<name>A0ABM8YBZ5_9BACI</name>
<feature type="transmembrane region" description="Helical" evidence="1">
    <location>
        <begin position="160"/>
        <end position="184"/>
    </location>
</feature>
<dbReference type="PANTHER" id="PTHR37305:SF2">
    <property type="entry name" value="BACITRACIN TRANSPORT PERMEASE PROTEIN BCRB"/>
    <property type="match status" value="1"/>
</dbReference>
<reference evidence="2 3" key="1">
    <citation type="submission" date="2021-10" db="EMBL/GenBank/DDBJ databases">
        <authorList>
            <person name="Criscuolo A."/>
        </authorList>
    </citation>
    <scope>NUCLEOTIDE SEQUENCE [LARGE SCALE GENOMIC DNA]</scope>
    <source>
        <strain evidence="3">CIP 111899</strain>
    </source>
</reference>
<dbReference type="RefSeq" id="WP_230575381.1">
    <property type="nucleotide sequence ID" value="NZ_CAKJTI010000011.1"/>
</dbReference>
<dbReference type="Pfam" id="PF12679">
    <property type="entry name" value="ABC2_membrane_2"/>
    <property type="match status" value="1"/>
</dbReference>